<dbReference type="EMBL" id="JBHSPH010000003">
    <property type="protein sequence ID" value="MFC5862974.1"/>
    <property type="molecule type" value="Genomic_DNA"/>
</dbReference>
<evidence type="ECO:0000313" key="1">
    <source>
        <dbReference type="EMBL" id="MFC5862974.1"/>
    </source>
</evidence>
<evidence type="ECO:0000313" key="2">
    <source>
        <dbReference type="Proteomes" id="UP001596091"/>
    </source>
</evidence>
<name>A0ABW1EG81_9BACT</name>
<dbReference type="RefSeq" id="WP_263339184.1">
    <property type="nucleotide sequence ID" value="NZ_JAGSYH010000005.1"/>
</dbReference>
<protein>
    <submittedName>
        <fullName evidence="1">Glycoside hydrolase family 172 protein</fullName>
    </submittedName>
</protein>
<dbReference type="InterPro" id="IPR006311">
    <property type="entry name" value="TAT_signal"/>
</dbReference>
<dbReference type="InterPro" id="IPR021345">
    <property type="entry name" value="DUF2961"/>
</dbReference>
<reference evidence="2" key="1">
    <citation type="journal article" date="2019" name="Int. J. Syst. Evol. Microbiol.">
        <title>The Global Catalogue of Microorganisms (GCM) 10K type strain sequencing project: providing services to taxonomists for standard genome sequencing and annotation.</title>
        <authorList>
            <consortium name="The Broad Institute Genomics Platform"/>
            <consortium name="The Broad Institute Genome Sequencing Center for Infectious Disease"/>
            <person name="Wu L."/>
            <person name="Ma J."/>
        </authorList>
    </citation>
    <scope>NUCLEOTIDE SEQUENCE [LARGE SCALE GENOMIC DNA]</scope>
    <source>
        <strain evidence="2">JCM 4087</strain>
    </source>
</reference>
<dbReference type="Proteomes" id="UP001596091">
    <property type="component" value="Unassembled WGS sequence"/>
</dbReference>
<dbReference type="Gene3D" id="2.60.120.1390">
    <property type="match status" value="1"/>
</dbReference>
<dbReference type="Pfam" id="PF11175">
    <property type="entry name" value="DUF2961"/>
    <property type="match status" value="1"/>
</dbReference>
<sequence length="411" mass="44480">MSERVERNDVAAVEGDGLGRRRMLGMLAGGVAAIGLTAGAINAEGAALAPPEKQGEVAAEELYGPARLRSYKSRRSSSWDRSGGNADAVPVEPGASATVLDVQGAGVITHIWFTIASEDDHHLKNLVLRAWWDGEATPSIEAPIGDFFGLGLGEYFVYQSELLAVASVKALNAYFKMPFEKGAKITVSNEGKAKTNALYFAVDYVTLPSLPTDLGRFHAQYRQAAPCKGVIDDWTGNGDRSVNDLKNLDGKDNYVFLEAAGRGHFVGVTQAVLQNQNGWFGEGDDMIFIDGDTQPTINGTGTEDYYNGAWDFSSKPFAFQHNGAPYITGDERLGGRYCLYRWHTEGPLAFEKSIRVTIEHGHGNSRSDDFFSVAYWYQTEPHATFPALPPAKSRIPKVFRVGGAGAATPGE</sequence>
<comment type="caution">
    <text evidence="1">The sequence shown here is derived from an EMBL/GenBank/DDBJ whole genome shotgun (WGS) entry which is preliminary data.</text>
</comment>
<accession>A0ABW1EG81</accession>
<proteinExistence type="predicted"/>
<dbReference type="PROSITE" id="PS51318">
    <property type="entry name" value="TAT"/>
    <property type="match status" value="1"/>
</dbReference>
<keyword evidence="1" id="KW-0378">Hydrolase</keyword>
<organism evidence="1 2">
    <name type="scientific">Acidicapsa dinghuensis</name>
    <dbReference type="NCBI Taxonomy" id="2218256"/>
    <lineage>
        <taxon>Bacteria</taxon>
        <taxon>Pseudomonadati</taxon>
        <taxon>Acidobacteriota</taxon>
        <taxon>Terriglobia</taxon>
        <taxon>Terriglobales</taxon>
        <taxon>Acidobacteriaceae</taxon>
        <taxon>Acidicapsa</taxon>
    </lineage>
</organism>
<dbReference type="GO" id="GO:0016787">
    <property type="term" value="F:hydrolase activity"/>
    <property type="evidence" value="ECO:0007669"/>
    <property type="project" value="UniProtKB-KW"/>
</dbReference>
<keyword evidence="2" id="KW-1185">Reference proteome</keyword>
<gene>
    <name evidence="1" type="ORF">ACFPT7_11775</name>
</gene>